<keyword evidence="1" id="KW-0812">Transmembrane</keyword>
<dbReference type="EMBL" id="MT144602">
    <property type="protein sequence ID" value="QJH94576.1"/>
    <property type="molecule type" value="Genomic_DNA"/>
</dbReference>
<reference evidence="2" key="1">
    <citation type="submission" date="2020-03" db="EMBL/GenBank/DDBJ databases">
        <title>The deep terrestrial virosphere.</title>
        <authorList>
            <person name="Holmfeldt K."/>
            <person name="Nilsson E."/>
            <person name="Simone D."/>
            <person name="Lopez-Fernandez M."/>
            <person name="Wu X."/>
            <person name="de Brujin I."/>
            <person name="Lundin D."/>
            <person name="Andersson A."/>
            <person name="Bertilsson S."/>
            <person name="Dopson M."/>
        </authorList>
    </citation>
    <scope>NUCLEOTIDE SEQUENCE</scope>
    <source>
        <strain evidence="2">TM448A00720</strain>
        <strain evidence="3">TM448B00242</strain>
    </source>
</reference>
<name>A0A6H1ZKG6_9ZZZZ</name>
<sequence length="117" mass="13694">MEGLTNYKKMIITPNKIKIDVEEVTDEDIALDIKETKLNLQKTLLKMGLEKEAQELEIPNIPSVFFDRNPIQEPISERVKPGEEDTDYETISEERKELLRSILFVWLLLFISNILFI</sequence>
<feature type="transmembrane region" description="Helical" evidence="1">
    <location>
        <begin position="98"/>
        <end position="116"/>
    </location>
</feature>
<protein>
    <submittedName>
        <fullName evidence="2">Uncharacterized protein</fullName>
    </submittedName>
</protein>
<gene>
    <name evidence="2" type="ORF">TM448A00720_0019</name>
    <name evidence="3" type="ORF">TM448B00242_0050</name>
</gene>
<keyword evidence="1" id="KW-0472">Membrane</keyword>
<proteinExistence type="predicted"/>
<evidence type="ECO:0000256" key="1">
    <source>
        <dbReference type="SAM" id="Phobius"/>
    </source>
</evidence>
<organism evidence="2">
    <name type="scientific">viral metagenome</name>
    <dbReference type="NCBI Taxonomy" id="1070528"/>
    <lineage>
        <taxon>unclassified sequences</taxon>
        <taxon>metagenomes</taxon>
        <taxon>organismal metagenomes</taxon>
    </lineage>
</organism>
<evidence type="ECO:0000313" key="2">
    <source>
        <dbReference type="EMBL" id="QJA47690.1"/>
    </source>
</evidence>
<evidence type="ECO:0000313" key="3">
    <source>
        <dbReference type="EMBL" id="QJH94576.1"/>
    </source>
</evidence>
<dbReference type="AlphaFoldDB" id="A0A6H1ZKG6"/>
<dbReference type="EMBL" id="MT144053">
    <property type="protein sequence ID" value="QJA47690.1"/>
    <property type="molecule type" value="Genomic_DNA"/>
</dbReference>
<accession>A0A6H1ZKG6</accession>
<keyword evidence="1" id="KW-1133">Transmembrane helix</keyword>